<gene>
    <name evidence="1" type="ORF">BKG90_03785</name>
</gene>
<evidence type="ECO:0000313" key="1">
    <source>
        <dbReference type="EMBL" id="OOF72587.1"/>
    </source>
</evidence>
<accession>A0A9X8YYW4</accession>
<keyword evidence="2" id="KW-1185">Reference proteome</keyword>
<proteinExistence type="predicted"/>
<evidence type="ECO:0000313" key="2">
    <source>
        <dbReference type="Proteomes" id="UP000188998"/>
    </source>
</evidence>
<comment type="caution">
    <text evidence="1">The sequence shown here is derived from an EMBL/GenBank/DDBJ whole genome shotgun (WGS) entry which is preliminary data.</text>
</comment>
<dbReference type="InterPro" id="IPR007539">
    <property type="entry name" value="DUF551"/>
</dbReference>
<dbReference type="AlphaFoldDB" id="A0A9X8YYW4"/>
<dbReference type="EMBL" id="MLAB01000015">
    <property type="protein sequence ID" value="OOF72587.1"/>
    <property type="molecule type" value="Genomic_DNA"/>
</dbReference>
<dbReference type="Proteomes" id="UP000188998">
    <property type="component" value="Unassembled WGS sequence"/>
</dbReference>
<dbReference type="GeneID" id="85656789"/>
<dbReference type="Pfam" id="PF04448">
    <property type="entry name" value="DUF551"/>
    <property type="match status" value="1"/>
</dbReference>
<reference evidence="1 2" key="1">
    <citation type="submission" date="2016-10" db="EMBL/GenBank/DDBJ databases">
        <title>Rodentibacter gen. nov. and new species.</title>
        <authorList>
            <person name="Christensen H."/>
        </authorList>
    </citation>
    <scope>NUCLEOTIDE SEQUENCE [LARGE SCALE GENOMIC DNA]</scope>
    <source>
        <strain evidence="1 2">199137021</strain>
    </source>
</reference>
<dbReference type="RefSeq" id="WP_059366176.1">
    <property type="nucleotide sequence ID" value="NZ_BBXJ01000001.1"/>
</dbReference>
<organism evidence="1 2">
    <name type="scientific">Rodentibacter caecimuris</name>
    <dbReference type="NCBI Taxonomy" id="1796644"/>
    <lineage>
        <taxon>Bacteria</taxon>
        <taxon>Pseudomonadati</taxon>
        <taxon>Pseudomonadota</taxon>
        <taxon>Gammaproteobacteria</taxon>
        <taxon>Pasteurellales</taxon>
        <taxon>Pasteurellaceae</taxon>
        <taxon>Rodentibacter</taxon>
    </lineage>
</organism>
<sequence length="62" mass="7335">MSENNNGWISVEDRLPDNFQQVLCCNHLCIFVAERVNDKWFTFPSNSYANVTYWQPLPEQPK</sequence>
<name>A0A9X8YYW4_9PAST</name>
<protein>
    <submittedName>
        <fullName evidence="1">Uncharacterized protein</fullName>
    </submittedName>
</protein>